<dbReference type="SMART" id="SM00174">
    <property type="entry name" value="RHO"/>
    <property type="match status" value="1"/>
</dbReference>
<dbReference type="EMBL" id="ML994613">
    <property type="protein sequence ID" value="KAF2193656.1"/>
    <property type="molecule type" value="Genomic_DNA"/>
</dbReference>
<name>A0A6A6EUU9_9PEZI</name>
<dbReference type="InterPro" id="IPR027417">
    <property type="entry name" value="P-loop_NTPase"/>
</dbReference>
<dbReference type="SUPFAM" id="SSF52540">
    <property type="entry name" value="P-loop containing nucleoside triphosphate hydrolases"/>
    <property type="match status" value="1"/>
</dbReference>
<reference evidence="3" key="1">
    <citation type="journal article" date="2020" name="Stud. Mycol.">
        <title>101 Dothideomycetes genomes: a test case for predicting lifestyles and emergence of pathogens.</title>
        <authorList>
            <person name="Haridas S."/>
            <person name="Albert R."/>
            <person name="Binder M."/>
            <person name="Bloem J."/>
            <person name="Labutti K."/>
            <person name="Salamov A."/>
            <person name="Andreopoulos B."/>
            <person name="Baker S."/>
            <person name="Barry K."/>
            <person name="Bills G."/>
            <person name="Bluhm B."/>
            <person name="Cannon C."/>
            <person name="Castanera R."/>
            <person name="Culley D."/>
            <person name="Daum C."/>
            <person name="Ezra D."/>
            <person name="Gonzalez J."/>
            <person name="Henrissat B."/>
            <person name="Kuo A."/>
            <person name="Liang C."/>
            <person name="Lipzen A."/>
            <person name="Lutzoni F."/>
            <person name="Magnuson J."/>
            <person name="Mondo S."/>
            <person name="Nolan M."/>
            <person name="Ohm R."/>
            <person name="Pangilinan J."/>
            <person name="Park H.-J."/>
            <person name="Ramirez L."/>
            <person name="Alfaro M."/>
            <person name="Sun H."/>
            <person name="Tritt A."/>
            <person name="Yoshinaga Y."/>
            <person name="Zwiers L.-H."/>
            <person name="Turgeon B."/>
            <person name="Goodwin S."/>
            <person name="Spatafora J."/>
            <person name="Crous P."/>
            <person name="Grigoriev I."/>
        </authorList>
    </citation>
    <scope>NUCLEOTIDE SEQUENCE</scope>
    <source>
        <strain evidence="3">CBS 207.26</strain>
    </source>
</reference>
<keyword evidence="2" id="KW-0342">GTP-binding</keyword>
<organism evidence="3 4">
    <name type="scientific">Zopfia rhizophila CBS 207.26</name>
    <dbReference type="NCBI Taxonomy" id="1314779"/>
    <lineage>
        <taxon>Eukaryota</taxon>
        <taxon>Fungi</taxon>
        <taxon>Dikarya</taxon>
        <taxon>Ascomycota</taxon>
        <taxon>Pezizomycotina</taxon>
        <taxon>Dothideomycetes</taxon>
        <taxon>Dothideomycetes incertae sedis</taxon>
        <taxon>Zopfiaceae</taxon>
        <taxon>Zopfia</taxon>
    </lineage>
</organism>
<dbReference type="SMART" id="SM00175">
    <property type="entry name" value="RAB"/>
    <property type="match status" value="1"/>
</dbReference>
<evidence type="ECO:0000256" key="2">
    <source>
        <dbReference type="ARBA" id="ARBA00023134"/>
    </source>
</evidence>
<sequence>MPPGQPRRPILRYTCVLVGEPSSRKTNLLSTYKLGHFPAESAPTVLKENVVPVMDCNLDDGEISLSLWDTTGQEDYYSLRLTAYLNANVVLMRFTLGNSPDLYQLRDEWVLDDQEQCLRVPYILTGIKPDSSYNSTSQEIKGSKKLAIVTGAIGYIQCNPENGSGIDNLFEMI</sequence>
<dbReference type="InterPro" id="IPR001806">
    <property type="entry name" value="Small_GTPase"/>
</dbReference>
<dbReference type="AlphaFoldDB" id="A0A6A6EUU9"/>
<dbReference type="GO" id="GO:0007264">
    <property type="term" value="P:small GTPase-mediated signal transduction"/>
    <property type="evidence" value="ECO:0007669"/>
    <property type="project" value="InterPro"/>
</dbReference>
<protein>
    <submittedName>
        <fullName evidence="3">P-loop containing nucleoside triphosphate hydrolase protein</fullName>
    </submittedName>
</protein>
<dbReference type="Gene3D" id="3.40.50.300">
    <property type="entry name" value="P-loop containing nucleotide triphosphate hydrolases"/>
    <property type="match status" value="1"/>
</dbReference>
<dbReference type="Proteomes" id="UP000800200">
    <property type="component" value="Unassembled WGS sequence"/>
</dbReference>
<dbReference type="GO" id="GO:0005525">
    <property type="term" value="F:GTP binding"/>
    <property type="evidence" value="ECO:0007669"/>
    <property type="project" value="UniProtKB-KW"/>
</dbReference>
<keyword evidence="1" id="KW-0547">Nucleotide-binding</keyword>
<evidence type="ECO:0000313" key="4">
    <source>
        <dbReference type="Proteomes" id="UP000800200"/>
    </source>
</evidence>
<dbReference type="PANTHER" id="PTHR24072">
    <property type="entry name" value="RHO FAMILY GTPASE"/>
    <property type="match status" value="1"/>
</dbReference>
<keyword evidence="4" id="KW-1185">Reference proteome</keyword>
<dbReference type="GO" id="GO:0003924">
    <property type="term" value="F:GTPase activity"/>
    <property type="evidence" value="ECO:0007669"/>
    <property type="project" value="InterPro"/>
</dbReference>
<evidence type="ECO:0000313" key="3">
    <source>
        <dbReference type="EMBL" id="KAF2193656.1"/>
    </source>
</evidence>
<keyword evidence="3" id="KW-0378">Hydrolase</keyword>
<evidence type="ECO:0000256" key="1">
    <source>
        <dbReference type="ARBA" id="ARBA00022741"/>
    </source>
</evidence>
<proteinExistence type="predicted"/>
<dbReference type="InterPro" id="IPR003578">
    <property type="entry name" value="Small_GTPase_Rho"/>
</dbReference>
<dbReference type="OrthoDB" id="20872at2759"/>
<accession>A0A6A6EUU9</accession>
<dbReference type="PRINTS" id="PR00449">
    <property type="entry name" value="RASTRNSFRMNG"/>
</dbReference>
<dbReference type="Pfam" id="PF00071">
    <property type="entry name" value="Ras"/>
    <property type="match status" value="1"/>
</dbReference>
<gene>
    <name evidence="3" type="ORF">K469DRAFT_789597</name>
</gene>